<dbReference type="EMBL" id="JBHMEC010000003">
    <property type="protein sequence ID" value="MFB9148637.1"/>
    <property type="molecule type" value="Genomic_DNA"/>
</dbReference>
<protein>
    <submittedName>
        <fullName evidence="1">DUF2793 domain-containing protein</fullName>
    </submittedName>
</protein>
<sequence>MQDTSPRLSLPFILPSQAQKHVTHNEALTRLDIAVQLAVEAVGAATPPALPQAGQVWALGPSPTGAWAGQAGMLAAFVNESWLFVAPGEGWRALDKSDGRLFRRAAPDWVPLAPPLLDNLDGVGINAGHDSTNRLAVSAPATLLNHEGAGHQLKINKAGAADTASLLFQTGFGGRAEMGTGGSDDFAVKVSADGAAWVTALRLDAATGLATGAAVQAGADDATPGRLLTAGAFGWGQDGAGAVPAMADLDDPAQPSGSFAVDSTTIGPRPSGAADGLCLSMRLGADDIAQIFLGADGAALAFRTRSAGAWGVWQAVQGDHNTTRITTPDGEAMRSPDGTQVCRHTLTLAAPDTAQGALFAGAAETAWSYPAPFASGTRPTLTASTTTAPDLWIAARAGDGITGYLRAMAATSQPGAPEVTVTAIGRWA</sequence>
<dbReference type="InterPro" id="IPR021251">
    <property type="entry name" value="DUF2793"/>
</dbReference>
<evidence type="ECO:0000313" key="2">
    <source>
        <dbReference type="Proteomes" id="UP001589670"/>
    </source>
</evidence>
<reference evidence="1 2" key="1">
    <citation type="submission" date="2024-09" db="EMBL/GenBank/DDBJ databases">
        <authorList>
            <person name="Sun Q."/>
            <person name="Mori K."/>
        </authorList>
    </citation>
    <scope>NUCLEOTIDE SEQUENCE [LARGE SCALE GENOMIC DNA]</scope>
    <source>
        <strain evidence="1 2">CECT 9424</strain>
    </source>
</reference>
<accession>A0ABV5HW37</accession>
<organism evidence="1 2">
    <name type="scientific">Roseovarius ramblicola</name>
    <dbReference type="NCBI Taxonomy" id="2022336"/>
    <lineage>
        <taxon>Bacteria</taxon>
        <taxon>Pseudomonadati</taxon>
        <taxon>Pseudomonadota</taxon>
        <taxon>Alphaproteobacteria</taxon>
        <taxon>Rhodobacterales</taxon>
        <taxon>Roseobacteraceae</taxon>
        <taxon>Roseovarius</taxon>
    </lineage>
</organism>
<dbReference type="RefSeq" id="WP_377066753.1">
    <property type="nucleotide sequence ID" value="NZ_JBHMEC010000003.1"/>
</dbReference>
<keyword evidence="2" id="KW-1185">Reference proteome</keyword>
<dbReference type="Proteomes" id="UP001589670">
    <property type="component" value="Unassembled WGS sequence"/>
</dbReference>
<evidence type="ECO:0000313" key="1">
    <source>
        <dbReference type="EMBL" id="MFB9148637.1"/>
    </source>
</evidence>
<dbReference type="Pfam" id="PF10983">
    <property type="entry name" value="DUF2793"/>
    <property type="match status" value="1"/>
</dbReference>
<name>A0ABV5HW37_9RHOB</name>
<comment type="caution">
    <text evidence="1">The sequence shown here is derived from an EMBL/GenBank/DDBJ whole genome shotgun (WGS) entry which is preliminary data.</text>
</comment>
<gene>
    <name evidence="1" type="ORF">ACFFU4_02595</name>
</gene>
<proteinExistence type="predicted"/>